<keyword evidence="13" id="KW-1185">Reference proteome</keyword>
<proteinExistence type="predicted"/>
<keyword evidence="5" id="KW-0677">Repeat</keyword>
<dbReference type="Gene3D" id="3.30.200.20">
    <property type="entry name" value="Phosphorylase Kinase, domain 1"/>
    <property type="match status" value="1"/>
</dbReference>
<keyword evidence="9" id="KW-1133">Transmembrane helix</keyword>
<dbReference type="InterPro" id="IPR011009">
    <property type="entry name" value="Kinase-like_dom_sf"/>
</dbReference>
<dbReference type="InterPro" id="IPR000719">
    <property type="entry name" value="Prot_kinase_dom"/>
</dbReference>
<evidence type="ECO:0000259" key="12">
    <source>
        <dbReference type="SMART" id="SM00220"/>
    </source>
</evidence>
<dbReference type="InterPro" id="IPR051809">
    <property type="entry name" value="Plant_receptor-like_S/T_kinase"/>
</dbReference>
<feature type="domain" description="Protein kinase" evidence="12">
    <location>
        <begin position="355"/>
        <end position="522"/>
    </location>
</feature>
<keyword evidence="6 11" id="KW-0547">Nucleotide-binding</keyword>
<keyword evidence="2" id="KW-0433">Leucine-rich repeat</keyword>
<dbReference type="GeneID" id="111304455"/>
<dbReference type="SMART" id="SM00220">
    <property type="entry name" value="S_TKc"/>
    <property type="match status" value="1"/>
</dbReference>
<evidence type="ECO:0000256" key="3">
    <source>
        <dbReference type="ARBA" id="ARBA00022679"/>
    </source>
</evidence>
<dbReference type="InterPro" id="IPR003591">
    <property type="entry name" value="Leu-rich_rpt_typical-subtyp"/>
</dbReference>
<dbReference type="InterPro" id="IPR008271">
    <property type="entry name" value="Ser/Thr_kinase_AS"/>
</dbReference>
<dbReference type="PROSITE" id="PS00108">
    <property type="entry name" value="PROTEIN_KINASE_ST"/>
    <property type="match status" value="1"/>
</dbReference>
<evidence type="ECO:0000313" key="13">
    <source>
        <dbReference type="Proteomes" id="UP000515121"/>
    </source>
</evidence>
<dbReference type="PROSITE" id="PS00107">
    <property type="entry name" value="PROTEIN_KINASE_ATP"/>
    <property type="match status" value="1"/>
</dbReference>
<evidence type="ECO:0000256" key="6">
    <source>
        <dbReference type="ARBA" id="ARBA00022741"/>
    </source>
</evidence>
<dbReference type="Pfam" id="PF00560">
    <property type="entry name" value="LRR_1"/>
    <property type="match status" value="5"/>
</dbReference>
<sequence length="531" mass="59012">MTSFQKLETLILGENNLSGNILNSISNASMLKRLSLRNNSFYGLISNAFANLRRLEWFSIANNHFTAEPATHKWSFLSSLVNCKNLRFIDVSQNPLNGILPTYIGNLSRTLQQLLASDCELQGNIPLEVGNLSNMLLLHLRDNKISGSIPATIGGLRNLQVLILGMNGLQGPIPQNICGLKRLFHLELSYNKLGGPMPICLGNLTSLRNLILGSNKLSYTIPSILWSLKDILTIDLSSNYLGSSHPLDVGYLRALMYLNLSRNLLMSDISPTIGGLETLVSLDLSNNKFHGHIPESFGGLISLEFLDLCNNNISGVIPKKCKSRSITQPVKEDLLSLKTWRRISYDELSQATEGFGECNFLGSGSFGSVYKGRLSDGMNVAIKVFNLQIEGAFRSFDTECEALRNIVQRNLVKDQYNDRCCISSRIPPCWSTNPIIHCDLKPGNILLDEEQGCAFGDFGIAKLLEEDDFMRQTMTLATIGYMHQNMDRQELVSVLSSTFTVLCNSKFHCKRRQRLGSKNRAAGYPVNSNLC</sequence>
<dbReference type="SUPFAM" id="SSF56112">
    <property type="entry name" value="Protein kinase-like (PK-like)"/>
    <property type="match status" value="1"/>
</dbReference>
<keyword evidence="7" id="KW-0418">Kinase</keyword>
<dbReference type="KEGG" id="dzi:111304455"/>
<dbReference type="OrthoDB" id="1000790at2759"/>
<feature type="binding site" evidence="11">
    <location>
        <position position="383"/>
    </location>
    <ligand>
        <name>ATP</name>
        <dbReference type="ChEBI" id="CHEBI:30616"/>
    </ligand>
</feature>
<dbReference type="RefSeq" id="XP_022756719.1">
    <property type="nucleotide sequence ID" value="XM_022900984.1"/>
</dbReference>
<protein>
    <submittedName>
        <fullName evidence="14">Receptor kinase-like protein Xa21</fullName>
    </submittedName>
</protein>
<dbReference type="InterPro" id="IPR017441">
    <property type="entry name" value="Protein_kinase_ATP_BS"/>
</dbReference>
<dbReference type="PANTHER" id="PTHR27008">
    <property type="entry name" value="OS04G0122200 PROTEIN"/>
    <property type="match status" value="1"/>
</dbReference>
<dbReference type="Gene3D" id="1.10.510.10">
    <property type="entry name" value="Transferase(Phosphotransferase) domain 1"/>
    <property type="match status" value="1"/>
</dbReference>
<dbReference type="SMART" id="SM00369">
    <property type="entry name" value="LRR_TYP"/>
    <property type="match status" value="7"/>
</dbReference>
<dbReference type="PANTHER" id="PTHR27008:SF583">
    <property type="entry name" value="LRR RECEPTOR-LIKE SERINE_THREONINE-PROTEIN KINASE FLS2"/>
    <property type="match status" value="1"/>
</dbReference>
<dbReference type="GO" id="GO:0005524">
    <property type="term" value="F:ATP binding"/>
    <property type="evidence" value="ECO:0007669"/>
    <property type="project" value="UniProtKB-UniRule"/>
</dbReference>
<evidence type="ECO:0000256" key="4">
    <source>
        <dbReference type="ARBA" id="ARBA00022692"/>
    </source>
</evidence>
<dbReference type="InterPro" id="IPR001611">
    <property type="entry name" value="Leu-rich_rpt"/>
</dbReference>
<evidence type="ECO:0000256" key="1">
    <source>
        <dbReference type="ARBA" id="ARBA00004370"/>
    </source>
</evidence>
<comment type="subcellular location">
    <subcellularLocation>
        <location evidence="1">Membrane</location>
    </subcellularLocation>
</comment>
<dbReference type="AlphaFoldDB" id="A0A6P5ZVE6"/>
<dbReference type="Proteomes" id="UP000515121">
    <property type="component" value="Unplaced"/>
</dbReference>
<keyword evidence="10" id="KW-0472">Membrane</keyword>
<keyword evidence="4" id="KW-0812">Transmembrane</keyword>
<reference evidence="14" key="1">
    <citation type="submission" date="2025-08" db="UniProtKB">
        <authorList>
            <consortium name="RefSeq"/>
        </authorList>
    </citation>
    <scope>IDENTIFICATION</scope>
    <source>
        <tissue evidence="14">Fruit stalk</tissue>
    </source>
</reference>
<organism evidence="13 14">
    <name type="scientific">Durio zibethinus</name>
    <name type="common">Durian</name>
    <dbReference type="NCBI Taxonomy" id="66656"/>
    <lineage>
        <taxon>Eukaryota</taxon>
        <taxon>Viridiplantae</taxon>
        <taxon>Streptophyta</taxon>
        <taxon>Embryophyta</taxon>
        <taxon>Tracheophyta</taxon>
        <taxon>Spermatophyta</taxon>
        <taxon>Magnoliopsida</taxon>
        <taxon>eudicotyledons</taxon>
        <taxon>Gunneridae</taxon>
        <taxon>Pentapetalae</taxon>
        <taxon>rosids</taxon>
        <taxon>malvids</taxon>
        <taxon>Malvales</taxon>
        <taxon>Malvaceae</taxon>
        <taxon>Helicteroideae</taxon>
        <taxon>Durio</taxon>
    </lineage>
</organism>
<keyword evidence="8 11" id="KW-0067">ATP-binding</keyword>
<keyword evidence="3" id="KW-0808">Transferase</keyword>
<evidence type="ECO:0000313" key="14">
    <source>
        <dbReference type="RefSeq" id="XP_022756719.1"/>
    </source>
</evidence>
<evidence type="ECO:0000256" key="9">
    <source>
        <dbReference type="ARBA" id="ARBA00022989"/>
    </source>
</evidence>
<accession>A0A6P5ZVE6</accession>
<dbReference type="SUPFAM" id="SSF52047">
    <property type="entry name" value="RNI-like"/>
    <property type="match status" value="1"/>
</dbReference>
<name>A0A6P5ZVE6_DURZI</name>
<dbReference type="FunFam" id="3.80.10.10:FF:000383">
    <property type="entry name" value="Leucine-rich repeat receptor protein kinase EMS1"/>
    <property type="match status" value="2"/>
</dbReference>
<dbReference type="GO" id="GO:0016020">
    <property type="term" value="C:membrane"/>
    <property type="evidence" value="ECO:0007669"/>
    <property type="project" value="UniProtKB-SubCell"/>
</dbReference>
<evidence type="ECO:0000256" key="8">
    <source>
        <dbReference type="ARBA" id="ARBA00022840"/>
    </source>
</evidence>
<evidence type="ECO:0000256" key="11">
    <source>
        <dbReference type="PROSITE-ProRule" id="PRU10141"/>
    </source>
</evidence>
<evidence type="ECO:0000256" key="7">
    <source>
        <dbReference type="ARBA" id="ARBA00022777"/>
    </source>
</evidence>
<dbReference type="Gene3D" id="3.80.10.10">
    <property type="entry name" value="Ribonuclease Inhibitor"/>
    <property type="match status" value="2"/>
</dbReference>
<evidence type="ECO:0000256" key="10">
    <source>
        <dbReference type="ARBA" id="ARBA00023136"/>
    </source>
</evidence>
<dbReference type="GO" id="GO:0004672">
    <property type="term" value="F:protein kinase activity"/>
    <property type="evidence" value="ECO:0007669"/>
    <property type="project" value="InterPro"/>
</dbReference>
<evidence type="ECO:0000256" key="2">
    <source>
        <dbReference type="ARBA" id="ARBA00022614"/>
    </source>
</evidence>
<dbReference type="InterPro" id="IPR032675">
    <property type="entry name" value="LRR_dom_sf"/>
</dbReference>
<evidence type="ECO:0000256" key="5">
    <source>
        <dbReference type="ARBA" id="ARBA00022737"/>
    </source>
</evidence>
<gene>
    <name evidence="14" type="primary">LOC111304455</name>
</gene>